<evidence type="ECO:0000313" key="2">
    <source>
        <dbReference type="Proteomes" id="UP001159363"/>
    </source>
</evidence>
<dbReference type="Proteomes" id="UP001159363">
    <property type="component" value="Chromosome 13"/>
</dbReference>
<name>A0ABQ9GA05_9NEOP</name>
<keyword evidence="2" id="KW-1185">Reference proteome</keyword>
<evidence type="ECO:0000313" key="1">
    <source>
        <dbReference type="EMBL" id="KAJ8869259.1"/>
    </source>
</evidence>
<protein>
    <submittedName>
        <fullName evidence="1">Uncharacterized protein</fullName>
    </submittedName>
</protein>
<accession>A0ABQ9GA05</accession>
<comment type="caution">
    <text evidence="1">The sequence shown here is derived from an EMBL/GenBank/DDBJ whole genome shotgun (WGS) entry which is preliminary data.</text>
</comment>
<reference evidence="1 2" key="1">
    <citation type="submission" date="2023-02" db="EMBL/GenBank/DDBJ databases">
        <title>LHISI_Scaffold_Assembly.</title>
        <authorList>
            <person name="Stuart O.P."/>
            <person name="Cleave R."/>
            <person name="Magrath M.J.L."/>
            <person name="Mikheyev A.S."/>
        </authorList>
    </citation>
    <scope>NUCLEOTIDE SEQUENCE [LARGE SCALE GENOMIC DNA]</scope>
    <source>
        <strain evidence="1">Daus_M_001</strain>
        <tissue evidence="1">Leg muscle</tissue>
    </source>
</reference>
<gene>
    <name evidence="1" type="ORF">PR048_030831</name>
</gene>
<organism evidence="1 2">
    <name type="scientific">Dryococelus australis</name>
    <dbReference type="NCBI Taxonomy" id="614101"/>
    <lineage>
        <taxon>Eukaryota</taxon>
        <taxon>Metazoa</taxon>
        <taxon>Ecdysozoa</taxon>
        <taxon>Arthropoda</taxon>
        <taxon>Hexapoda</taxon>
        <taxon>Insecta</taxon>
        <taxon>Pterygota</taxon>
        <taxon>Neoptera</taxon>
        <taxon>Polyneoptera</taxon>
        <taxon>Phasmatodea</taxon>
        <taxon>Verophasmatodea</taxon>
        <taxon>Anareolatae</taxon>
        <taxon>Phasmatidae</taxon>
        <taxon>Eurycanthinae</taxon>
        <taxon>Dryococelus</taxon>
    </lineage>
</organism>
<sequence length="84" mass="9702">MKEGYLVKELKFDEFKDLKDLGSKLTADRNKDFEAINLRVAIKNFVSMKKLPVAYAEKKGSSQTVPYWCDPKRTPSVAFVYEVH</sequence>
<proteinExistence type="predicted"/>
<dbReference type="EMBL" id="JARBHB010000014">
    <property type="protein sequence ID" value="KAJ8869259.1"/>
    <property type="molecule type" value="Genomic_DNA"/>
</dbReference>